<dbReference type="EMBL" id="JAZHFV010000002">
    <property type="protein sequence ID" value="MEX4006718.1"/>
    <property type="molecule type" value="Genomic_DNA"/>
</dbReference>
<protein>
    <submittedName>
        <fullName evidence="3">SCO family protein</fullName>
    </submittedName>
</protein>
<comment type="caution">
    <text evidence="3">The sequence shown here is derived from an EMBL/GenBank/DDBJ whole genome shotgun (WGS) entry which is preliminary data.</text>
</comment>
<dbReference type="InterPro" id="IPR036249">
    <property type="entry name" value="Thioredoxin-like_sf"/>
</dbReference>
<dbReference type="PANTHER" id="PTHR12151">
    <property type="entry name" value="ELECTRON TRANSPORT PROTIN SCO1/SENC FAMILY MEMBER"/>
    <property type="match status" value="1"/>
</dbReference>
<reference evidence="3 4" key="1">
    <citation type="submission" date="2024-01" db="EMBL/GenBank/DDBJ databases">
        <title>New evidence supports the origin of RcGTA from prophage.</title>
        <authorList>
            <person name="Xu Y."/>
            <person name="Liu B."/>
            <person name="Chen F."/>
        </authorList>
    </citation>
    <scope>NUCLEOTIDE SEQUENCE [LARGE SCALE GENOMIC DNA]</scope>
    <source>
        <strain evidence="3 4">CBW1107-2</strain>
    </source>
</reference>
<evidence type="ECO:0000256" key="1">
    <source>
        <dbReference type="ARBA" id="ARBA00010996"/>
    </source>
</evidence>
<dbReference type="Proteomes" id="UP001559025">
    <property type="component" value="Unassembled WGS sequence"/>
</dbReference>
<accession>A0ABV3WR91</accession>
<gene>
    <name evidence="3" type="ORF">V1479_05335</name>
</gene>
<evidence type="ECO:0000313" key="4">
    <source>
        <dbReference type="Proteomes" id="UP001559025"/>
    </source>
</evidence>
<feature type="transmembrane region" description="Helical" evidence="2">
    <location>
        <begin position="6"/>
        <end position="25"/>
    </location>
</feature>
<evidence type="ECO:0000313" key="3">
    <source>
        <dbReference type="EMBL" id="MEX4006718.1"/>
    </source>
</evidence>
<dbReference type="PANTHER" id="PTHR12151:SF25">
    <property type="entry name" value="LINALOOL DEHYDRATASE_ISOMERASE DOMAIN-CONTAINING PROTEIN"/>
    <property type="match status" value="1"/>
</dbReference>
<comment type="similarity">
    <text evidence="1">Belongs to the SCO1/2 family.</text>
</comment>
<sequence length="208" mass="22671">MKGLRLFRLAVWAAVFMLGGFLLISTQFPESQVGRQTIASGTAKVGGPFSLLTPAGERIDNQSLAGRPYIVFFGFTYCPDICPTTLFELTDLMADLGPDADSVEVLFVTVDPDRDTPAALSSYMTSFDSRITALRGSATETENTLKSFSAYAKKVPLETGGYTMDHTAGVFLMRPDGGFTGMMDMHEPRETKLEKLRRLARMANTGQG</sequence>
<dbReference type="SUPFAM" id="SSF52833">
    <property type="entry name" value="Thioredoxin-like"/>
    <property type="match status" value="1"/>
</dbReference>
<dbReference type="CDD" id="cd02968">
    <property type="entry name" value="SCO"/>
    <property type="match status" value="1"/>
</dbReference>
<keyword evidence="4" id="KW-1185">Reference proteome</keyword>
<keyword evidence="2" id="KW-0812">Transmembrane</keyword>
<organism evidence="3 4">
    <name type="scientific">Neoaquamicrobium sediminum</name>
    <dbReference type="NCBI Taxonomy" id="1849104"/>
    <lineage>
        <taxon>Bacteria</taxon>
        <taxon>Pseudomonadati</taxon>
        <taxon>Pseudomonadota</taxon>
        <taxon>Alphaproteobacteria</taxon>
        <taxon>Hyphomicrobiales</taxon>
        <taxon>Phyllobacteriaceae</taxon>
        <taxon>Neoaquamicrobium</taxon>
    </lineage>
</organism>
<dbReference type="Gene3D" id="3.40.30.10">
    <property type="entry name" value="Glutaredoxin"/>
    <property type="match status" value="1"/>
</dbReference>
<proteinExistence type="inferred from homology"/>
<keyword evidence="2" id="KW-1133">Transmembrane helix</keyword>
<dbReference type="RefSeq" id="WP_368802011.1">
    <property type="nucleotide sequence ID" value="NZ_JAZHFV010000002.1"/>
</dbReference>
<keyword evidence="2" id="KW-0472">Membrane</keyword>
<dbReference type="Pfam" id="PF02630">
    <property type="entry name" value="SCO1-SenC"/>
    <property type="match status" value="1"/>
</dbReference>
<name>A0ABV3WR91_9HYPH</name>
<evidence type="ECO:0000256" key="2">
    <source>
        <dbReference type="SAM" id="Phobius"/>
    </source>
</evidence>
<dbReference type="InterPro" id="IPR003782">
    <property type="entry name" value="SCO1/SenC"/>
</dbReference>